<dbReference type="InterPro" id="IPR013362">
    <property type="entry name" value="Pilus_4_PilV"/>
</dbReference>
<evidence type="ECO:0000256" key="1">
    <source>
        <dbReference type="SAM" id="Phobius"/>
    </source>
</evidence>
<dbReference type="Proteomes" id="UP000659697">
    <property type="component" value="Unassembled WGS sequence"/>
</dbReference>
<dbReference type="InterPro" id="IPR012902">
    <property type="entry name" value="N_methyl_site"/>
</dbReference>
<dbReference type="PROSITE" id="PS00409">
    <property type="entry name" value="PROKAR_NTER_METHYL"/>
    <property type="match status" value="1"/>
</dbReference>
<comment type="caution">
    <text evidence="2">The sequence shown here is derived from an EMBL/GenBank/DDBJ whole genome shotgun (WGS) entry which is preliminary data.</text>
</comment>
<dbReference type="NCBIfam" id="TIGR02523">
    <property type="entry name" value="type_IV_pilV"/>
    <property type="match status" value="1"/>
</dbReference>
<dbReference type="EMBL" id="BNAO01000007">
    <property type="protein sequence ID" value="GHG74021.1"/>
    <property type="molecule type" value="Genomic_DNA"/>
</dbReference>
<sequence>MLNRHLLRIKGETGFSLLEVLIAVLIIAFGLLGMAALQLKTVQNSHSAYQRTLASIIAMDASERLWINLGDTPAKSVAAIQAEWLQAWNNTLPASNTASAIEDLGSGSWRISVRWQENRFAGENAVETFVYEMDLYP</sequence>
<dbReference type="NCBIfam" id="TIGR02532">
    <property type="entry name" value="IV_pilin_GFxxxE"/>
    <property type="match status" value="1"/>
</dbReference>
<keyword evidence="1" id="KW-1133">Transmembrane helix</keyword>
<dbReference type="RefSeq" id="WP_229833577.1">
    <property type="nucleotide sequence ID" value="NZ_BNAO01000007.1"/>
</dbReference>
<keyword evidence="3" id="KW-1185">Reference proteome</keyword>
<keyword evidence="1" id="KW-0812">Transmembrane</keyword>
<gene>
    <name evidence="2" type="ORF">GCM10010919_27360</name>
</gene>
<dbReference type="Pfam" id="PF07963">
    <property type="entry name" value="N_methyl"/>
    <property type="match status" value="1"/>
</dbReference>
<organism evidence="2 3">
    <name type="scientific">Alishewanella longhuensis</name>
    <dbReference type="NCBI Taxonomy" id="1091037"/>
    <lineage>
        <taxon>Bacteria</taxon>
        <taxon>Pseudomonadati</taxon>
        <taxon>Pseudomonadota</taxon>
        <taxon>Gammaproteobacteria</taxon>
        <taxon>Alteromonadales</taxon>
        <taxon>Alteromonadaceae</taxon>
        <taxon>Alishewanella</taxon>
    </lineage>
</organism>
<accession>A0ABQ3L1D5</accession>
<protein>
    <recommendedName>
        <fullName evidence="4">Type IV pilus modification protein PilV</fullName>
    </recommendedName>
</protein>
<feature type="transmembrane region" description="Helical" evidence="1">
    <location>
        <begin position="20"/>
        <end position="39"/>
    </location>
</feature>
<name>A0ABQ3L1D5_9ALTE</name>
<reference evidence="3" key="1">
    <citation type="journal article" date="2019" name="Int. J. Syst. Evol. Microbiol.">
        <title>The Global Catalogue of Microorganisms (GCM) 10K type strain sequencing project: providing services to taxonomists for standard genome sequencing and annotation.</title>
        <authorList>
            <consortium name="The Broad Institute Genomics Platform"/>
            <consortium name="The Broad Institute Genome Sequencing Center for Infectious Disease"/>
            <person name="Wu L."/>
            <person name="Ma J."/>
        </authorList>
    </citation>
    <scope>NUCLEOTIDE SEQUENCE [LARGE SCALE GENOMIC DNA]</scope>
    <source>
        <strain evidence="3">CGMCC 1.7003</strain>
    </source>
</reference>
<evidence type="ECO:0008006" key="4">
    <source>
        <dbReference type="Google" id="ProtNLM"/>
    </source>
</evidence>
<evidence type="ECO:0000313" key="2">
    <source>
        <dbReference type="EMBL" id="GHG74021.1"/>
    </source>
</evidence>
<proteinExistence type="predicted"/>
<keyword evidence="1" id="KW-0472">Membrane</keyword>
<evidence type="ECO:0000313" key="3">
    <source>
        <dbReference type="Proteomes" id="UP000659697"/>
    </source>
</evidence>